<dbReference type="GO" id="GO:0051741">
    <property type="term" value="F:2-methyl-6-phytyl-1,4-benzoquinone methyltransferase activity"/>
    <property type="evidence" value="ECO:0007669"/>
    <property type="project" value="InterPro"/>
</dbReference>
<keyword evidence="2" id="KW-0808">Transferase</keyword>
<dbReference type="InterPro" id="IPR031164">
    <property type="entry name" value="SAM_MPBQ_MSBQ_MT"/>
</dbReference>
<sequence length="205" mass="23119">MGVLEDKKRARIFYKYFSKIYDRVNPFFYSDEMRKTVVDMAEVHSGDTVLEVGCGTGFTTAEIVRRVGEENVVAVDLTPEQMEKAVARFPSATFLRGDAENLPFRDGCFDAAISAGSIEYWPNPQKGIEEMARVTKSGGRIVILAPRKPDSFLARKFAESIMLFPSTQQCVAWFNKAGLEDIRYVEMGPYFFWSKLVVIISGKVP</sequence>
<dbReference type="STRING" id="693661.Arcve_0461"/>
<proteinExistence type="predicted"/>
<dbReference type="PANTHER" id="PTHR44516:SF11">
    <property type="entry name" value="2-METHYL-6-PHYTYL-1,4-HYDROQUINONE METHYLTRANSFERASE 2, CHLOROPLASTIC"/>
    <property type="match status" value="1"/>
</dbReference>
<feature type="domain" description="MPBQ/MBSQ family SAM-binding methyltransferase profile" evidence="1">
    <location>
        <begin position="2"/>
        <end position="205"/>
    </location>
</feature>
<dbReference type="Gene3D" id="3.40.50.150">
    <property type="entry name" value="Vaccinia Virus protein VP39"/>
    <property type="match status" value="1"/>
</dbReference>
<dbReference type="InterPro" id="IPR013216">
    <property type="entry name" value="Methyltransf_11"/>
</dbReference>
<organism evidence="2 3">
    <name type="scientific">Archaeoglobus veneficus (strain DSM 11195 / SNP6)</name>
    <dbReference type="NCBI Taxonomy" id="693661"/>
    <lineage>
        <taxon>Archaea</taxon>
        <taxon>Methanobacteriati</taxon>
        <taxon>Methanobacteriota</taxon>
        <taxon>Archaeoglobi</taxon>
        <taxon>Archaeoglobales</taxon>
        <taxon>Archaeoglobaceae</taxon>
        <taxon>Archaeoglobus</taxon>
    </lineage>
</organism>
<keyword evidence="2" id="KW-0489">Methyltransferase</keyword>
<dbReference type="OrthoDB" id="6027at2157"/>
<dbReference type="GeneID" id="10393556"/>
<dbReference type="PANTHER" id="PTHR44516">
    <property type="entry name" value="2-METHYL-6-PHYTYL-1,4-HYDROQUINONE METHYLTRANSFERASE, CHLOROPLASTIC"/>
    <property type="match status" value="1"/>
</dbReference>
<dbReference type="Pfam" id="PF08241">
    <property type="entry name" value="Methyltransf_11"/>
    <property type="match status" value="1"/>
</dbReference>
<dbReference type="PROSITE" id="PS51734">
    <property type="entry name" value="SAM_MPBQ_MSBQ_MT"/>
    <property type="match status" value="1"/>
</dbReference>
<gene>
    <name evidence="2" type="ordered locus">Arcve_0461</name>
</gene>
<name>F2KPY6_ARCVS</name>
<dbReference type="AlphaFoldDB" id="F2KPY6"/>
<evidence type="ECO:0000313" key="2">
    <source>
        <dbReference type="EMBL" id="AEA46493.1"/>
    </source>
</evidence>
<dbReference type="RefSeq" id="WP_013683167.1">
    <property type="nucleotide sequence ID" value="NC_015320.1"/>
</dbReference>
<dbReference type="GO" id="GO:0032259">
    <property type="term" value="P:methylation"/>
    <property type="evidence" value="ECO:0007669"/>
    <property type="project" value="UniProtKB-KW"/>
</dbReference>
<reference evidence="2 3" key="1">
    <citation type="submission" date="2011-03" db="EMBL/GenBank/DDBJ databases">
        <title>The complete genome of Archaeoglobus veneficus SNP6.</title>
        <authorList>
            <consortium name="US DOE Joint Genome Institute (JGI-PGF)"/>
            <person name="Lucas S."/>
            <person name="Copeland A."/>
            <person name="Lapidus A."/>
            <person name="Bruce D."/>
            <person name="Goodwin L."/>
            <person name="Pitluck S."/>
            <person name="Kyrpides N."/>
            <person name="Mavromatis K."/>
            <person name="Pagani I."/>
            <person name="Ivanova N."/>
            <person name="Mikhailova N."/>
            <person name="Lu M."/>
            <person name="Detter J.C."/>
            <person name="Tapia R."/>
            <person name="Han C."/>
            <person name="Land M."/>
            <person name="Hauser L."/>
            <person name="Markowitz V."/>
            <person name="Cheng J.-F."/>
            <person name="Hugenholtz P."/>
            <person name="Woyke T."/>
            <person name="Wu D."/>
            <person name="Spring S."/>
            <person name="Brambilla E."/>
            <person name="Klenk H.-P."/>
            <person name="Eisen J.A."/>
        </authorList>
    </citation>
    <scope>NUCLEOTIDE SEQUENCE [LARGE SCALE GENOMIC DNA]</scope>
    <source>
        <strain>SNP6</strain>
    </source>
</reference>
<dbReference type="SUPFAM" id="SSF53335">
    <property type="entry name" value="S-adenosyl-L-methionine-dependent methyltransferases"/>
    <property type="match status" value="1"/>
</dbReference>
<dbReference type="eggNOG" id="arCOG04347">
    <property type="taxonomic scope" value="Archaea"/>
</dbReference>
<accession>F2KPY6</accession>
<dbReference type="KEGG" id="ave:Arcve_0461"/>
<protein>
    <submittedName>
        <fullName evidence="2">Methyltransferase type 11</fullName>
    </submittedName>
</protein>
<dbReference type="EMBL" id="CP002588">
    <property type="protein sequence ID" value="AEA46493.1"/>
    <property type="molecule type" value="Genomic_DNA"/>
</dbReference>
<dbReference type="CDD" id="cd02440">
    <property type="entry name" value="AdoMet_MTases"/>
    <property type="match status" value="1"/>
</dbReference>
<dbReference type="InterPro" id="IPR044649">
    <property type="entry name" value="MPBQ/MSBQ_MT"/>
</dbReference>
<evidence type="ECO:0000259" key="1">
    <source>
        <dbReference type="PROSITE" id="PS51734"/>
    </source>
</evidence>
<keyword evidence="3" id="KW-1185">Reference proteome</keyword>
<dbReference type="InterPro" id="IPR029063">
    <property type="entry name" value="SAM-dependent_MTases_sf"/>
</dbReference>
<dbReference type="Proteomes" id="UP000008136">
    <property type="component" value="Chromosome"/>
</dbReference>
<dbReference type="HOGENOM" id="CLU_051421_0_0_2"/>
<evidence type="ECO:0000313" key="3">
    <source>
        <dbReference type="Proteomes" id="UP000008136"/>
    </source>
</evidence>